<protein>
    <submittedName>
        <fullName evidence="1">Uncharacterized protein</fullName>
    </submittedName>
</protein>
<evidence type="ECO:0000313" key="1">
    <source>
        <dbReference type="EMBL" id="SDD89016.1"/>
    </source>
</evidence>
<dbReference type="OrthoDB" id="3428165at2"/>
<dbReference type="STRING" id="530584.SAMN05421630_1146"/>
<dbReference type="NCBIfam" id="NF040488">
    <property type="entry name" value="SCO5389_fam"/>
    <property type="match status" value="1"/>
</dbReference>
<gene>
    <name evidence="1" type="ORF">SAMN05421630_1146</name>
</gene>
<dbReference type="Pfam" id="PF20704">
    <property type="entry name" value="KH_NucS_shadow"/>
    <property type="match status" value="1"/>
</dbReference>
<dbReference type="Proteomes" id="UP000199494">
    <property type="component" value="Unassembled WGS sequence"/>
</dbReference>
<proteinExistence type="predicted"/>
<reference evidence="1 2" key="1">
    <citation type="submission" date="2016-10" db="EMBL/GenBank/DDBJ databases">
        <authorList>
            <person name="de Groot N.N."/>
        </authorList>
    </citation>
    <scope>NUCLEOTIDE SEQUENCE [LARGE SCALE GENOMIC DNA]</scope>
    <source>
        <strain evidence="1 2">CGMCC 4.5506</strain>
    </source>
</reference>
<dbReference type="AlphaFoldDB" id="A0A222VKY5"/>
<name>A0A222VKY5_9PSEU</name>
<accession>A0A222VKY5</accession>
<keyword evidence="2" id="KW-1185">Reference proteome</keyword>
<organism evidence="1 2">
    <name type="scientific">Prauserella marina</name>
    <dbReference type="NCBI Taxonomy" id="530584"/>
    <lineage>
        <taxon>Bacteria</taxon>
        <taxon>Bacillati</taxon>
        <taxon>Actinomycetota</taxon>
        <taxon>Actinomycetes</taxon>
        <taxon>Pseudonocardiales</taxon>
        <taxon>Pseudonocardiaceae</taxon>
        <taxon>Prauserella</taxon>
    </lineage>
</organism>
<dbReference type="RefSeq" id="WP_091810300.1">
    <property type="nucleotide sequence ID" value="NZ_CP016353.1"/>
</dbReference>
<dbReference type="EMBL" id="FMZE01000014">
    <property type="protein sequence ID" value="SDD89016.1"/>
    <property type="molecule type" value="Genomic_DNA"/>
</dbReference>
<evidence type="ECO:0000313" key="2">
    <source>
        <dbReference type="Proteomes" id="UP000199494"/>
    </source>
</evidence>
<sequence length="128" mass="14457">MSLSVSPELLAQAQEGEVRDEEFIRCIQESLPYAWSVVEQTAEKLRANDVSYVVNEDVPPDEQAWGQLFRLVSSNAMREAVERKFGARLAFQNCCKVALFEPSAEAEFAEFTSVRAQILNQKPELLNC</sequence>
<dbReference type="KEGG" id="pmad:BAY61_04470"/>